<keyword evidence="5" id="KW-0418">Kinase</keyword>
<evidence type="ECO:0000313" key="19">
    <source>
        <dbReference type="Ensembl" id="ENSLBEP00000038217.1"/>
    </source>
</evidence>
<dbReference type="Proteomes" id="UP000261660">
    <property type="component" value="Unplaced"/>
</dbReference>
<dbReference type="FunFam" id="3.90.1200.10:FF:000005">
    <property type="entry name" value="Choline kinase alpha"/>
    <property type="match status" value="1"/>
</dbReference>
<dbReference type="AlphaFoldDB" id="A0A3Q3GUT6"/>
<reference evidence="19" key="1">
    <citation type="submission" date="2025-08" db="UniProtKB">
        <authorList>
            <consortium name="Ensembl"/>
        </authorList>
    </citation>
    <scope>IDENTIFICATION</scope>
</reference>
<dbReference type="InterPro" id="IPR011009">
    <property type="entry name" value="Kinase-like_dom_sf"/>
</dbReference>
<dbReference type="STRING" id="56723.ENSLBEP00000038217"/>
<evidence type="ECO:0000256" key="7">
    <source>
        <dbReference type="ARBA" id="ARBA00022990"/>
    </source>
</evidence>
<keyword evidence="9" id="KW-0594">Phospholipid biosynthesis</keyword>
<evidence type="ECO:0000256" key="15">
    <source>
        <dbReference type="ARBA" id="ARBA00052454"/>
    </source>
</evidence>
<dbReference type="GO" id="GO:0004103">
    <property type="term" value="F:choline kinase activity"/>
    <property type="evidence" value="ECO:0007669"/>
    <property type="project" value="UniProtKB-EC"/>
</dbReference>
<evidence type="ECO:0000256" key="14">
    <source>
        <dbReference type="ARBA" id="ARBA00050770"/>
    </source>
</evidence>
<evidence type="ECO:0000256" key="2">
    <source>
        <dbReference type="ARBA" id="ARBA00022516"/>
    </source>
</evidence>
<dbReference type="GO" id="GO:0005524">
    <property type="term" value="F:ATP binding"/>
    <property type="evidence" value="ECO:0007669"/>
    <property type="project" value="UniProtKB-KW"/>
</dbReference>
<feature type="compositionally biased region" description="Low complexity" evidence="18">
    <location>
        <begin position="103"/>
        <end position="114"/>
    </location>
</feature>
<comment type="pathway">
    <text evidence="1">Lipid metabolism.</text>
</comment>
<organism evidence="19 20">
    <name type="scientific">Labrus bergylta</name>
    <name type="common">ballan wrasse</name>
    <dbReference type="NCBI Taxonomy" id="56723"/>
    <lineage>
        <taxon>Eukaryota</taxon>
        <taxon>Metazoa</taxon>
        <taxon>Chordata</taxon>
        <taxon>Craniata</taxon>
        <taxon>Vertebrata</taxon>
        <taxon>Euteleostomi</taxon>
        <taxon>Actinopterygii</taxon>
        <taxon>Neopterygii</taxon>
        <taxon>Teleostei</taxon>
        <taxon>Neoteleostei</taxon>
        <taxon>Acanthomorphata</taxon>
        <taxon>Eupercaria</taxon>
        <taxon>Labriformes</taxon>
        <taxon>Labridae</taxon>
        <taxon>Labrus</taxon>
    </lineage>
</organism>
<dbReference type="Gene3D" id="3.90.1200.10">
    <property type="match status" value="1"/>
</dbReference>
<feature type="region of interest" description="Disordered" evidence="18">
    <location>
        <begin position="94"/>
        <end position="168"/>
    </location>
</feature>
<evidence type="ECO:0000256" key="5">
    <source>
        <dbReference type="ARBA" id="ARBA00022777"/>
    </source>
</evidence>
<dbReference type="Pfam" id="PF01633">
    <property type="entry name" value="Choline_kinase"/>
    <property type="match status" value="1"/>
</dbReference>
<dbReference type="EC" id="2.7.1.32" evidence="16"/>
<dbReference type="Ensembl" id="ENSLBET00000039784.1">
    <property type="protein sequence ID" value="ENSLBEP00000038217.1"/>
    <property type="gene ID" value="ENSLBEG00000028486.1"/>
</dbReference>
<evidence type="ECO:0000256" key="13">
    <source>
        <dbReference type="ARBA" id="ARBA00038874"/>
    </source>
</evidence>
<dbReference type="GeneTree" id="ENSGT00950000182939"/>
<dbReference type="Gene3D" id="3.30.200.20">
    <property type="entry name" value="Phosphorylase Kinase, domain 1"/>
    <property type="match status" value="1"/>
</dbReference>
<dbReference type="SUPFAM" id="SSF56112">
    <property type="entry name" value="Protein kinase-like (PK-like)"/>
    <property type="match status" value="1"/>
</dbReference>
<evidence type="ECO:0000313" key="20">
    <source>
        <dbReference type="Proteomes" id="UP000261660"/>
    </source>
</evidence>
<evidence type="ECO:0000256" key="17">
    <source>
        <dbReference type="ARBA" id="ARBA00081737"/>
    </source>
</evidence>
<evidence type="ECO:0000256" key="10">
    <source>
        <dbReference type="ARBA" id="ARBA00023264"/>
    </source>
</evidence>
<keyword evidence="7" id="KW-0007">Acetylation</keyword>
<evidence type="ECO:0000256" key="11">
    <source>
        <dbReference type="ARBA" id="ARBA00037883"/>
    </source>
</evidence>
<accession>A0A3Q3GUT6</accession>
<evidence type="ECO:0000256" key="12">
    <source>
        <dbReference type="ARBA" id="ARBA00038211"/>
    </source>
</evidence>
<dbReference type="FunCoup" id="A0A3Q3GUT6">
    <property type="interactions" value="219"/>
</dbReference>
<keyword evidence="3" id="KW-0808">Transferase</keyword>
<dbReference type="InParanoid" id="A0A3Q3GUT6"/>
<proteinExistence type="inferred from homology"/>
<evidence type="ECO:0000256" key="1">
    <source>
        <dbReference type="ARBA" id="ARBA00005189"/>
    </source>
</evidence>
<name>A0A3Q3GUT6_9LABR</name>
<dbReference type="CDD" id="cd05156">
    <property type="entry name" value="ChoK_euk"/>
    <property type="match status" value="1"/>
</dbReference>
<keyword evidence="8" id="KW-0443">Lipid metabolism</keyword>
<dbReference type="GO" id="GO:0005737">
    <property type="term" value="C:cytoplasm"/>
    <property type="evidence" value="ECO:0007669"/>
    <property type="project" value="TreeGrafter"/>
</dbReference>
<comment type="similarity">
    <text evidence="12">Belongs to the choline/ethanolamine kinase family.</text>
</comment>
<evidence type="ECO:0000256" key="16">
    <source>
        <dbReference type="ARBA" id="ARBA00066350"/>
    </source>
</evidence>
<keyword evidence="2" id="KW-0444">Lipid biosynthesis</keyword>
<dbReference type="GO" id="GO:0006646">
    <property type="term" value="P:phosphatidylethanolamine biosynthetic process"/>
    <property type="evidence" value="ECO:0007669"/>
    <property type="project" value="TreeGrafter"/>
</dbReference>
<sequence length="521" mass="59965">MIGRWKRLFVLTPNHSSRRLRGGEAVISCSSRLLYKCLSSAPLPHTHTHTQMRFLLPSSSVWLFRLSSFTGGLRLSACVTRRVRRTFPAGPPRLFSRKLTMQSSRNVTSSSGSSGREEGLGKADKKGPGSTLVVTERKMRSPSPLPSLGTNCDDDSEAESFQDGRTEEVDRDTRSRAFTWCRDFLSGSWKTIREEDFQIGIVSGGLSNLLYLCSLPDHVSTEGEEPRRVLLRVYGAILQGVDSLVLESVMFAILAERTLGPKLYGIFPLGRLEQYLPNTRMRTDQLSDPAISAEIATKLSRFHQMLMPFNKEPKWLFGTIDKYLDQVMKLSFLRDAHVKKYNKLMKLDLPAELESLRALLAATPSPVVFCHNDVQEGNILMLEDEERTSSDNLMLIDFEYSSYNYRGFDFGNHFCEWMYDYTYNKWPFYKATPEDYPTREQQLHFIRGYLAEQRQYSDIPMDQTQMEEDMIIEANRYALASHFLWGLWSIIQAKISKIEFGYMDYAQCRFDAYFKQKKLFS</sequence>
<keyword evidence="4" id="KW-0547">Nucleotide-binding</keyword>
<evidence type="ECO:0000256" key="8">
    <source>
        <dbReference type="ARBA" id="ARBA00023098"/>
    </source>
</evidence>
<dbReference type="PANTHER" id="PTHR22603:SF101">
    <property type="entry name" value="CHOLINE KINASE BETA"/>
    <property type="match status" value="1"/>
</dbReference>
<keyword evidence="6" id="KW-0067">ATP-binding</keyword>
<dbReference type="EC" id="2.7.1.82" evidence="13"/>
<comment type="catalytic activity">
    <reaction evidence="14">
        <text>ethanolamine + ATP = phosphoethanolamine + ADP + H(+)</text>
        <dbReference type="Rhea" id="RHEA:13069"/>
        <dbReference type="ChEBI" id="CHEBI:15378"/>
        <dbReference type="ChEBI" id="CHEBI:30616"/>
        <dbReference type="ChEBI" id="CHEBI:57603"/>
        <dbReference type="ChEBI" id="CHEBI:58190"/>
        <dbReference type="ChEBI" id="CHEBI:456216"/>
        <dbReference type="EC" id="2.7.1.82"/>
    </reaction>
    <physiologicalReaction direction="left-to-right" evidence="14">
        <dbReference type="Rhea" id="RHEA:13070"/>
    </physiologicalReaction>
</comment>
<feature type="compositionally biased region" description="Basic and acidic residues" evidence="18">
    <location>
        <begin position="115"/>
        <end position="127"/>
    </location>
</feature>
<reference evidence="19" key="2">
    <citation type="submission" date="2025-09" db="UniProtKB">
        <authorList>
            <consortium name="Ensembl"/>
        </authorList>
    </citation>
    <scope>IDENTIFICATION</scope>
</reference>
<dbReference type="PANTHER" id="PTHR22603">
    <property type="entry name" value="CHOLINE/ETHANOALAMINE KINASE"/>
    <property type="match status" value="1"/>
</dbReference>
<evidence type="ECO:0000256" key="9">
    <source>
        <dbReference type="ARBA" id="ARBA00023209"/>
    </source>
</evidence>
<dbReference type="GO" id="GO:0004305">
    <property type="term" value="F:ethanolamine kinase activity"/>
    <property type="evidence" value="ECO:0007669"/>
    <property type="project" value="UniProtKB-EC"/>
</dbReference>
<comment type="catalytic activity">
    <reaction evidence="15">
        <text>choline + ATP = phosphocholine + ADP + H(+)</text>
        <dbReference type="Rhea" id="RHEA:12837"/>
        <dbReference type="ChEBI" id="CHEBI:15354"/>
        <dbReference type="ChEBI" id="CHEBI:15378"/>
        <dbReference type="ChEBI" id="CHEBI:30616"/>
        <dbReference type="ChEBI" id="CHEBI:295975"/>
        <dbReference type="ChEBI" id="CHEBI:456216"/>
        <dbReference type="EC" id="2.7.1.32"/>
    </reaction>
    <physiologicalReaction direction="left-to-right" evidence="15">
        <dbReference type="Rhea" id="RHEA:12838"/>
    </physiologicalReaction>
</comment>
<keyword evidence="20" id="KW-1185">Reference proteome</keyword>
<comment type="pathway">
    <text evidence="11">Phospholipid metabolism; phosphatidylethanolamine biosynthesis; phosphatidylethanolamine from ethanolamine: step 1/3.</text>
</comment>
<evidence type="ECO:0000256" key="6">
    <source>
        <dbReference type="ARBA" id="ARBA00022840"/>
    </source>
</evidence>
<evidence type="ECO:0000256" key="3">
    <source>
        <dbReference type="ARBA" id="ARBA00022679"/>
    </source>
</evidence>
<evidence type="ECO:0000256" key="18">
    <source>
        <dbReference type="SAM" id="MobiDB-lite"/>
    </source>
</evidence>
<evidence type="ECO:0000256" key="4">
    <source>
        <dbReference type="ARBA" id="ARBA00022741"/>
    </source>
</evidence>
<keyword evidence="10" id="KW-1208">Phospholipid metabolism</keyword>
<protein>
    <recommendedName>
        <fullName evidence="17">Ethanolamine kinase</fullName>
        <ecNumber evidence="16">2.7.1.32</ecNumber>
        <ecNumber evidence="13">2.7.1.82</ecNumber>
    </recommendedName>
</protein>